<evidence type="ECO:0000313" key="1">
    <source>
        <dbReference type="EMBL" id="KAK6919801.1"/>
    </source>
</evidence>
<dbReference type="Pfam" id="PF14223">
    <property type="entry name" value="Retrotran_gag_2"/>
    <property type="match status" value="1"/>
</dbReference>
<dbReference type="EMBL" id="JBAMMX010000021">
    <property type="protein sequence ID" value="KAK6919801.1"/>
    <property type="molecule type" value="Genomic_DNA"/>
</dbReference>
<sequence>MKTLFISQDLWELVENGYNEMGVSAKLWMKPFFPALRQPLSCRKHGTSFKNVVKTVKLQTLQQNCKSSFMKDGESLDAYSAKLSKIVNQVQKYGKDVYQQKLVEKFLRSLPKKYDHIVAAIEEVNDLSELTVDELLGPYNLMKAD</sequence>
<evidence type="ECO:0000313" key="2">
    <source>
        <dbReference type="Proteomes" id="UP001370490"/>
    </source>
</evidence>
<reference evidence="1 2" key="1">
    <citation type="submission" date="2023-12" db="EMBL/GenBank/DDBJ databases">
        <title>A high-quality genome assembly for Dillenia turbinata (Dilleniales).</title>
        <authorList>
            <person name="Chanderbali A."/>
        </authorList>
    </citation>
    <scope>NUCLEOTIDE SEQUENCE [LARGE SCALE GENOMIC DNA]</scope>
    <source>
        <strain evidence="1">LSX21</strain>
        <tissue evidence="1">Leaf</tissue>
    </source>
</reference>
<gene>
    <name evidence="1" type="ORF">RJ641_015705</name>
</gene>
<proteinExistence type="predicted"/>
<organism evidence="1 2">
    <name type="scientific">Dillenia turbinata</name>
    <dbReference type="NCBI Taxonomy" id="194707"/>
    <lineage>
        <taxon>Eukaryota</taxon>
        <taxon>Viridiplantae</taxon>
        <taxon>Streptophyta</taxon>
        <taxon>Embryophyta</taxon>
        <taxon>Tracheophyta</taxon>
        <taxon>Spermatophyta</taxon>
        <taxon>Magnoliopsida</taxon>
        <taxon>eudicotyledons</taxon>
        <taxon>Gunneridae</taxon>
        <taxon>Pentapetalae</taxon>
        <taxon>Dilleniales</taxon>
        <taxon>Dilleniaceae</taxon>
        <taxon>Dillenia</taxon>
    </lineage>
</organism>
<protein>
    <submittedName>
        <fullName evidence="1">Uncharacterized protein</fullName>
    </submittedName>
</protein>
<name>A0AAN8Z0C2_9MAGN</name>
<dbReference type="PANTHER" id="PTHR35317:SF23">
    <property type="entry name" value="OS04G0629600 PROTEIN"/>
    <property type="match status" value="1"/>
</dbReference>
<dbReference type="AlphaFoldDB" id="A0AAN8Z0C2"/>
<accession>A0AAN8Z0C2</accession>
<dbReference type="PANTHER" id="PTHR35317">
    <property type="entry name" value="OS04G0629600 PROTEIN"/>
    <property type="match status" value="1"/>
</dbReference>
<dbReference type="Proteomes" id="UP001370490">
    <property type="component" value="Unassembled WGS sequence"/>
</dbReference>
<keyword evidence="2" id="KW-1185">Reference proteome</keyword>
<comment type="caution">
    <text evidence="1">The sequence shown here is derived from an EMBL/GenBank/DDBJ whole genome shotgun (WGS) entry which is preliminary data.</text>
</comment>